<proteinExistence type="predicted"/>
<evidence type="ECO:0000313" key="2">
    <source>
        <dbReference type="Proteomes" id="UP000267096"/>
    </source>
</evidence>
<evidence type="ECO:0000313" key="1">
    <source>
        <dbReference type="EMBL" id="VDK18691.1"/>
    </source>
</evidence>
<name>A0A0M3J1T7_ANISI</name>
<organism evidence="3">
    <name type="scientific">Anisakis simplex</name>
    <name type="common">Herring worm</name>
    <dbReference type="NCBI Taxonomy" id="6269"/>
    <lineage>
        <taxon>Eukaryota</taxon>
        <taxon>Metazoa</taxon>
        <taxon>Ecdysozoa</taxon>
        <taxon>Nematoda</taxon>
        <taxon>Chromadorea</taxon>
        <taxon>Rhabditida</taxon>
        <taxon>Spirurina</taxon>
        <taxon>Ascaridomorpha</taxon>
        <taxon>Ascaridoidea</taxon>
        <taxon>Anisakidae</taxon>
        <taxon>Anisakis</taxon>
        <taxon>Anisakis simplex complex</taxon>
    </lineage>
</organism>
<dbReference type="EMBL" id="UYRR01001411">
    <property type="protein sequence ID" value="VDK18691.1"/>
    <property type="molecule type" value="Genomic_DNA"/>
</dbReference>
<evidence type="ECO:0000313" key="3">
    <source>
        <dbReference type="WBParaSite" id="ASIM_0000149001-mRNA-1"/>
    </source>
</evidence>
<reference evidence="3" key="1">
    <citation type="submission" date="2017-02" db="UniProtKB">
        <authorList>
            <consortium name="WormBaseParasite"/>
        </authorList>
    </citation>
    <scope>IDENTIFICATION</scope>
</reference>
<dbReference type="WBParaSite" id="ASIM_0000149001-mRNA-1">
    <property type="protein sequence ID" value="ASIM_0000149001-mRNA-1"/>
    <property type="gene ID" value="ASIM_0000149001"/>
</dbReference>
<sequence>MPAEMTRTSYANQMNPVITTTRDQTAFFIYTANERTFAPPPRCKPESNLFANGPLIANIPDAAQANGSPQVTENISNEATVILEGDSPPNFKITEVTGEIPTEEINVPVE</sequence>
<protein>
    <submittedName>
        <fullName evidence="1 3">Uncharacterized protein</fullName>
    </submittedName>
</protein>
<gene>
    <name evidence="1" type="ORF">ASIM_LOCUS1370</name>
</gene>
<reference evidence="1 2" key="2">
    <citation type="submission" date="2018-11" db="EMBL/GenBank/DDBJ databases">
        <authorList>
            <consortium name="Pathogen Informatics"/>
        </authorList>
    </citation>
    <scope>NUCLEOTIDE SEQUENCE [LARGE SCALE GENOMIC DNA]</scope>
</reference>
<dbReference type="AlphaFoldDB" id="A0A0M3J1T7"/>
<accession>A0A0M3J1T7</accession>
<keyword evidence="2" id="KW-1185">Reference proteome</keyword>
<dbReference type="Proteomes" id="UP000267096">
    <property type="component" value="Unassembled WGS sequence"/>
</dbReference>